<keyword evidence="2" id="KW-1185">Reference proteome</keyword>
<evidence type="ECO:0000313" key="1">
    <source>
        <dbReference type="EMBL" id="TNV77780.1"/>
    </source>
</evidence>
<reference evidence="1" key="1">
    <citation type="submission" date="2019-06" db="EMBL/GenBank/DDBJ databases">
        <authorList>
            <person name="Zheng W."/>
        </authorList>
    </citation>
    <scope>NUCLEOTIDE SEQUENCE</scope>
    <source>
        <strain evidence="1">QDHG01</strain>
    </source>
</reference>
<name>A0A8J8T0V7_HALGN</name>
<gene>
    <name evidence="1" type="ORF">FGO68_gene9497</name>
</gene>
<accession>A0A8J8T0V7</accession>
<organism evidence="1 2">
    <name type="scientific">Halteria grandinella</name>
    <dbReference type="NCBI Taxonomy" id="5974"/>
    <lineage>
        <taxon>Eukaryota</taxon>
        <taxon>Sar</taxon>
        <taxon>Alveolata</taxon>
        <taxon>Ciliophora</taxon>
        <taxon>Intramacronucleata</taxon>
        <taxon>Spirotrichea</taxon>
        <taxon>Stichotrichia</taxon>
        <taxon>Sporadotrichida</taxon>
        <taxon>Halteriidae</taxon>
        <taxon>Halteria</taxon>
    </lineage>
</organism>
<proteinExistence type="predicted"/>
<evidence type="ECO:0000313" key="2">
    <source>
        <dbReference type="Proteomes" id="UP000785679"/>
    </source>
</evidence>
<dbReference type="Proteomes" id="UP000785679">
    <property type="component" value="Unassembled WGS sequence"/>
</dbReference>
<sequence length="154" mass="17520">MSSASTANTESYDSCLSKEEDFGSLHATPAASRLTQKPSLVVHKRTGKHLYIQYRISQRSKATRKFLLIKEAQLPTLFGQALKNQFKAHETSRSYHADQDVDTDEDNVLYGQTQLLASLKQAISGFSKSHKKPMDTVNNIKYSQQMQRYDLKFE</sequence>
<dbReference type="AlphaFoldDB" id="A0A8J8T0V7"/>
<dbReference type="EMBL" id="RRYP01011369">
    <property type="protein sequence ID" value="TNV77780.1"/>
    <property type="molecule type" value="Genomic_DNA"/>
</dbReference>
<comment type="caution">
    <text evidence="1">The sequence shown here is derived from an EMBL/GenBank/DDBJ whole genome shotgun (WGS) entry which is preliminary data.</text>
</comment>
<protein>
    <submittedName>
        <fullName evidence="1">Uncharacterized protein</fullName>
    </submittedName>
</protein>